<accession>A0A6G7Y383</accession>
<evidence type="ECO:0000256" key="1">
    <source>
        <dbReference type="SAM" id="MobiDB-lite"/>
    </source>
</evidence>
<evidence type="ECO:0000313" key="3">
    <source>
        <dbReference type="Proteomes" id="UP000501058"/>
    </source>
</evidence>
<proteinExistence type="predicted"/>
<protein>
    <submittedName>
        <fullName evidence="2">Uncharacterized protein</fullName>
    </submittedName>
</protein>
<keyword evidence="3" id="KW-1185">Reference proteome</keyword>
<reference evidence="2 3" key="1">
    <citation type="submission" date="2020-03" db="EMBL/GenBank/DDBJ databases">
        <title>Propioniciclava sp. nov., isolated from Hydrophilus acuminatus.</title>
        <authorList>
            <person name="Hyun D.-W."/>
            <person name="Bae J.-W."/>
        </authorList>
    </citation>
    <scope>NUCLEOTIDE SEQUENCE [LARGE SCALE GENOMIC DNA]</scope>
    <source>
        <strain evidence="2 3">HDW11</strain>
    </source>
</reference>
<organism evidence="2 3">
    <name type="scientific">Propioniciclava coleopterorum</name>
    <dbReference type="NCBI Taxonomy" id="2714937"/>
    <lineage>
        <taxon>Bacteria</taxon>
        <taxon>Bacillati</taxon>
        <taxon>Actinomycetota</taxon>
        <taxon>Actinomycetes</taxon>
        <taxon>Propionibacteriales</taxon>
        <taxon>Propionibacteriaceae</taxon>
        <taxon>Propioniciclava</taxon>
    </lineage>
</organism>
<dbReference type="RefSeq" id="WP_166231284.1">
    <property type="nucleotide sequence ID" value="NZ_CP049865.1"/>
</dbReference>
<dbReference type="AlphaFoldDB" id="A0A6G7Y383"/>
<dbReference type="Proteomes" id="UP000501058">
    <property type="component" value="Chromosome"/>
</dbReference>
<gene>
    <name evidence="2" type="ORF">G7070_01235</name>
</gene>
<feature type="region of interest" description="Disordered" evidence="1">
    <location>
        <begin position="143"/>
        <end position="181"/>
    </location>
</feature>
<feature type="compositionally biased region" description="Pro residues" evidence="1">
    <location>
        <begin position="167"/>
        <end position="181"/>
    </location>
</feature>
<dbReference type="KEGG" id="prv:G7070_01235"/>
<name>A0A6G7Y383_9ACTN</name>
<dbReference type="EMBL" id="CP049865">
    <property type="protein sequence ID" value="QIK71159.1"/>
    <property type="molecule type" value="Genomic_DNA"/>
</dbReference>
<sequence>MKDEPQEVPFLEVRGKVPCPDNPDLELQSGGWRNHGRFDSLAYDLVIVDRDQPVHPSGDGDEAGATVASAEGGEAAKDLVTAGLVVIGLGTAWAVGRYGPSAIAWAQREVLPRAQDLWTNACSVQPFRRWSTLGRRQALPLQLEPGLTSPEPLPWAAIEPELEPASDPNPPNPEAGPQPAP</sequence>
<evidence type="ECO:0000313" key="2">
    <source>
        <dbReference type="EMBL" id="QIK71159.1"/>
    </source>
</evidence>